<dbReference type="Proteomes" id="UP000240830">
    <property type="component" value="Unassembled WGS sequence"/>
</dbReference>
<feature type="binding site" evidence="4">
    <location>
        <begin position="287"/>
        <end position="291"/>
    </location>
    <ligand>
        <name>AMP</name>
        <dbReference type="ChEBI" id="CHEBI:456215"/>
    </ligand>
</feature>
<feature type="binding site" evidence="4">
    <location>
        <position position="500"/>
    </location>
    <ligand>
        <name>AMP</name>
        <dbReference type="ChEBI" id="CHEBI:456215"/>
    </ligand>
</feature>
<dbReference type="InterPro" id="IPR003607">
    <property type="entry name" value="HD/PDEase_dom"/>
</dbReference>
<dbReference type="InterPro" id="IPR036971">
    <property type="entry name" value="PDEase_catalytic_dom_sf"/>
</dbReference>
<dbReference type="CDD" id="cd00077">
    <property type="entry name" value="HDc"/>
    <property type="match status" value="1"/>
</dbReference>
<sequence length="564" mass="64316">MSSAGSAVSLFGDRRYLLILDLSVPDDFCSSVVALPDSVDSPYSSLLKLVRAHHAPPDTNVYYSSSYESVVNSMAQRNPTGVSHVLLLEGEEDGCGGSRSGGIAGHLHSLYPSVPSDRHRAIQPSVSLVTMRSESTTVPGVDQVYFLGTDMDASQVVQQFSDFLLSGTTLGSAAARSGIRELEELRPQRNALVDPDWMATIVDSCFKHIPVELSVFPTIEASRMEYLRSYIDDWNFYAPNLSRPELLNVILLIFERFELLDLQEVDREIFQEFILVVEHNYHDNPYHNFYHAVDVLQCCFYVLNTSMMMRRMFKPVDALALFVAALSHDVGHPSFNNSFLMENESLVAWLYNDTAALENMHSCVLFAILRHPRYNFAHRWPRGQWKDFRSLVVSSILGTDMSQHFEYIREFSGIDGAFSRALKCLNSGEGPLPIKDRRLLSIAIIKFADICNSIRPFDSARRWGFHLVCEFFHQGDWEKALGYQSTPMTFRSLSDLSKGQQYFLNNVASPLYRAVAEHFSELHFAEEQLRVNLELWRTWRPETDDVIHTYIELYPADRDRHHSH</sequence>
<feature type="binding site" evidence="4">
    <location>
        <position position="449"/>
    </location>
    <ligand>
        <name>AMP</name>
        <dbReference type="ChEBI" id="CHEBI:456215"/>
    </ligand>
</feature>
<evidence type="ECO:0000256" key="2">
    <source>
        <dbReference type="ARBA" id="ARBA00022801"/>
    </source>
</evidence>
<evidence type="ECO:0000256" key="1">
    <source>
        <dbReference type="ARBA" id="ARBA00022723"/>
    </source>
</evidence>
<dbReference type="InterPro" id="IPR023088">
    <property type="entry name" value="PDEase"/>
</dbReference>
<feature type="binding site" evidence="5">
    <location>
        <position position="329"/>
    </location>
    <ligand>
        <name>Zn(2+)</name>
        <dbReference type="ChEBI" id="CHEBI:29105"/>
        <label>1</label>
    </ligand>
</feature>
<dbReference type="STRING" id="1246581.A0A2H9TPV1"/>
<keyword evidence="2" id="KW-0378">Hydrolase</keyword>
<proteinExistence type="predicted"/>
<comment type="caution">
    <text evidence="7">The sequence shown here is derived from an EMBL/GenBank/DDBJ whole genome shotgun (WGS) entry which is preliminary data.</text>
</comment>
<feature type="active site" description="Proton donor" evidence="3">
    <location>
        <position position="287"/>
    </location>
</feature>
<feature type="binding site" evidence="5">
    <location>
        <position position="449"/>
    </location>
    <ligand>
        <name>Zn(2+)</name>
        <dbReference type="ChEBI" id="CHEBI:29105"/>
        <label>1</label>
    </ligand>
</feature>
<dbReference type="GO" id="GO:0046872">
    <property type="term" value="F:metal ion binding"/>
    <property type="evidence" value="ECO:0007669"/>
    <property type="project" value="UniProtKB-KW"/>
</dbReference>
<evidence type="ECO:0000256" key="4">
    <source>
        <dbReference type="PIRSR" id="PIRSR623088-2"/>
    </source>
</evidence>
<evidence type="ECO:0000256" key="5">
    <source>
        <dbReference type="PIRSR" id="PIRSR623088-3"/>
    </source>
</evidence>
<evidence type="ECO:0000259" key="6">
    <source>
        <dbReference type="PROSITE" id="PS51845"/>
    </source>
</evidence>
<dbReference type="OrthoDB" id="546632at2759"/>
<keyword evidence="8" id="KW-1185">Reference proteome</keyword>
<dbReference type="GO" id="GO:0004114">
    <property type="term" value="F:3',5'-cyclic-nucleotide phosphodiesterase activity"/>
    <property type="evidence" value="ECO:0007669"/>
    <property type="project" value="InterPro"/>
</dbReference>
<evidence type="ECO:0000313" key="8">
    <source>
        <dbReference type="Proteomes" id="UP000240830"/>
    </source>
</evidence>
<dbReference type="GO" id="GO:0007165">
    <property type="term" value="P:signal transduction"/>
    <property type="evidence" value="ECO:0007669"/>
    <property type="project" value="InterPro"/>
</dbReference>
<feature type="domain" description="PDEase" evidence="6">
    <location>
        <begin position="215"/>
        <end position="543"/>
    </location>
</feature>
<evidence type="ECO:0000313" key="7">
    <source>
        <dbReference type="EMBL" id="PJF19781.1"/>
    </source>
</evidence>
<gene>
    <name evidence="7" type="ORF">PSACC_00408</name>
</gene>
<dbReference type="Pfam" id="PF00233">
    <property type="entry name" value="PDEase_I"/>
    <property type="match status" value="1"/>
</dbReference>
<keyword evidence="1 5" id="KW-0479">Metal-binding</keyword>
<dbReference type="EMBL" id="MTSL01000041">
    <property type="protein sequence ID" value="PJF19781.1"/>
    <property type="molecule type" value="Genomic_DNA"/>
</dbReference>
<dbReference type="SMART" id="SM00471">
    <property type="entry name" value="HDc"/>
    <property type="match status" value="1"/>
</dbReference>
<evidence type="ECO:0000256" key="3">
    <source>
        <dbReference type="PIRSR" id="PIRSR623088-1"/>
    </source>
</evidence>
<feature type="binding site" evidence="5">
    <location>
        <position position="291"/>
    </location>
    <ligand>
        <name>Zn(2+)</name>
        <dbReference type="ChEBI" id="CHEBI:29105"/>
        <label>1</label>
    </ligand>
</feature>
<dbReference type="PRINTS" id="PR00387">
    <property type="entry name" value="PDIESTERASE1"/>
</dbReference>
<dbReference type="PROSITE" id="PS51845">
    <property type="entry name" value="PDEASE_I_2"/>
    <property type="match status" value="1"/>
</dbReference>
<reference evidence="7 8" key="1">
    <citation type="submission" date="2016-10" db="EMBL/GenBank/DDBJ databases">
        <title>The genome of Paramicrosporidium saccamoebae is the missing link in understanding Cryptomycota and Microsporidia evolution.</title>
        <authorList>
            <person name="Quandt C.A."/>
            <person name="Beaudet D."/>
            <person name="Corsaro D."/>
            <person name="Michel R."/>
            <person name="Corradi N."/>
            <person name="James T."/>
        </authorList>
    </citation>
    <scope>NUCLEOTIDE SEQUENCE [LARGE SCALE GENOMIC DNA]</scope>
    <source>
        <strain evidence="7 8">KSL3</strain>
    </source>
</reference>
<dbReference type="Gene3D" id="1.10.1300.10">
    <property type="entry name" value="3'5'-cyclic nucleotide phosphodiesterase, catalytic domain"/>
    <property type="match status" value="1"/>
</dbReference>
<dbReference type="InterPro" id="IPR002073">
    <property type="entry name" value="PDEase_catalytic_dom"/>
</dbReference>
<feature type="binding site" evidence="4">
    <location>
        <position position="329"/>
    </location>
    <ligand>
        <name>AMP</name>
        <dbReference type="ChEBI" id="CHEBI:456215"/>
    </ligand>
</feature>
<dbReference type="AlphaFoldDB" id="A0A2H9TPV1"/>
<feature type="binding site" evidence="5">
    <location>
        <position position="329"/>
    </location>
    <ligand>
        <name>Zn(2+)</name>
        <dbReference type="ChEBI" id="CHEBI:29105"/>
        <label>2</label>
    </ligand>
</feature>
<dbReference type="SUPFAM" id="SSF109604">
    <property type="entry name" value="HD-domain/PDEase-like"/>
    <property type="match status" value="1"/>
</dbReference>
<name>A0A2H9TPV1_9FUNG</name>
<feature type="binding site" evidence="5">
    <location>
        <position position="328"/>
    </location>
    <ligand>
        <name>Zn(2+)</name>
        <dbReference type="ChEBI" id="CHEBI:29105"/>
        <label>1</label>
    </ligand>
</feature>
<dbReference type="PANTHER" id="PTHR11347">
    <property type="entry name" value="CYCLIC NUCLEOTIDE PHOSPHODIESTERASE"/>
    <property type="match status" value="1"/>
</dbReference>
<protein>
    <submittedName>
        <fullName evidence="7">High affinity camp protein</fullName>
    </submittedName>
</protein>
<accession>A0A2H9TPV1</accession>
<organism evidence="7 8">
    <name type="scientific">Paramicrosporidium saccamoebae</name>
    <dbReference type="NCBI Taxonomy" id="1246581"/>
    <lineage>
        <taxon>Eukaryota</taxon>
        <taxon>Fungi</taxon>
        <taxon>Fungi incertae sedis</taxon>
        <taxon>Cryptomycota</taxon>
        <taxon>Cryptomycota incertae sedis</taxon>
        <taxon>Paramicrosporidium</taxon>
    </lineage>
</organism>